<dbReference type="AlphaFoldDB" id="Q5P073"/>
<proteinExistence type="predicted"/>
<gene>
    <name evidence="2" type="ORF">ebA5558</name>
</gene>
<dbReference type="KEGG" id="eba:ebA5558"/>
<name>Q5P073_AROAE</name>
<reference evidence="2 3" key="1">
    <citation type="journal article" date="2005" name="Arch. Microbiol.">
        <title>The genome sequence of an anaerobic aromatic-degrading denitrifying bacterium, strain EbN1.</title>
        <authorList>
            <person name="Rabus R."/>
            <person name="Kube M."/>
            <person name="Heider J."/>
            <person name="Beck A."/>
            <person name="Heitmann K."/>
            <person name="Widdel F."/>
            <person name="Reinhardt R."/>
        </authorList>
    </citation>
    <scope>NUCLEOTIDE SEQUENCE [LARGE SCALE GENOMIC DNA]</scope>
    <source>
        <strain evidence="2 3">EbN1</strain>
    </source>
</reference>
<accession>Q5P073</accession>
<dbReference type="Proteomes" id="UP000006552">
    <property type="component" value="Chromosome"/>
</dbReference>
<evidence type="ECO:0000256" key="1">
    <source>
        <dbReference type="SAM" id="MobiDB-lite"/>
    </source>
</evidence>
<evidence type="ECO:0000313" key="2">
    <source>
        <dbReference type="EMBL" id="CAI09291.1"/>
    </source>
</evidence>
<keyword evidence="3" id="KW-1185">Reference proteome</keyword>
<feature type="region of interest" description="Disordered" evidence="1">
    <location>
        <begin position="1"/>
        <end position="25"/>
    </location>
</feature>
<dbReference type="STRING" id="76114.ebA5558"/>
<organism evidence="2 3">
    <name type="scientific">Aromatoleum aromaticum (strain DSM 19018 / LMG 30748 / EbN1)</name>
    <name type="common">Azoarcus sp. (strain EbN1)</name>
    <dbReference type="NCBI Taxonomy" id="76114"/>
    <lineage>
        <taxon>Bacteria</taxon>
        <taxon>Pseudomonadati</taxon>
        <taxon>Pseudomonadota</taxon>
        <taxon>Betaproteobacteria</taxon>
        <taxon>Rhodocyclales</taxon>
        <taxon>Rhodocyclaceae</taxon>
        <taxon>Aromatoleum</taxon>
    </lineage>
</organism>
<dbReference type="EMBL" id="CR555306">
    <property type="protein sequence ID" value="CAI09291.1"/>
    <property type="molecule type" value="Genomic_DNA"/>
</dbReference>
<sequence>MIARICARTSMKGSGTARSGAMASDRATRVARSGRRHAASTSTRCCPSFALGLMPVVEALRSFERAH</sequence>
<dbReference type="HOGENOM" id="CLU_2803106_0_0_4"/>
<protein>
    <submittedName>
        <fullName evidence="2">Uncharacterized protein</fullName>
    </submittedName>
</protein>
<evidence type="ECO:0000313" key="3">
    <source>
        <dbReference type="Proteomes" id="UP000006552"/>
    </source>
</evidence>